<reference evidence="2 3" key="1">
    <citation type="submission" date="2021-03" db="EMBL/GenBank/DDBJ databases">
        <title>Genomic Encyclopedia of Type Strains, Phase IV (KMG-IV): sequencing the most valuable type-strain genomes for metagenomic binning, comparative biology and taxonomic classification.</title>
        <authorList>
            <person name="Goeker M."/>
        </authorList>
    </citation>
    <scope>NUCLEOTIDE SEQUENCE [LARGE SCALE GENOMIC DNA]</scope>
    <source>
        <strain evidence="2 3">DSM 21085</strain>
    </source>
</reference>
<keyword evidence="1" id="KW-1133">Transmembrane helix</keyword>
<dbReference type="EMBL" id="JAGGKK010000012">
    <property type="protein sequence ID" value="MBP1949380.1"/>
    <property type="molecule type" value="Genomic_DNA"/>
</dbReference>
<dbReference type="RefSeq" id="WP_209480887.1">
    <property type="nucleotide sequence ID" value="NZ_JAGGKK010000012.1"/>
</dbReference>
<dbReference type="Proteomes" id="UP001519328">
    <property type="component" value="Unassembled WGS sequence"/>
</dbReference>
<protein>
    <recommendedName>
        <fullName evidence="4">DUF1641 domain-containing protein</fullName>
    </recommendedName>
</protein>
<keyword evidence="3" id="KW-1185">Reference proteome</keyword>
<comment type="caution">
    <text evidence="2">The sequence shown here is derived from an EMBL/GenBank/DDBJ whole genome shotgun (WGS) entry which is preliminary data.</text>
</comment>
<evidence type="ECO:0000256" key="1">
    <source>
        <dbReference type="SAM" id="Phobius"/>
    </source>
</evidence>
<organism evidence="2 3">
    <name type="scientific">Virgibacillus litoralis</name>
    <dbReference type="NCBI Taxonomy" id="578221"/>
    <lineage>
        <taxon>Bacteria</taxon>
        <taxon>Bacillati</taxon>
        <taxon>Bacillota</taxon>
        <taxon>Bacilli</taxon>
        <taxon>Bacillales</taxon>
        <taxon>Bacillaceae</taxon>
        <taxon>Virgibacillus</taxon>
    </lineage>
</organism>
<keyword evidence="1" id="KW-0472">Membrane</keyword>
<evidence type="ECO:0000313" key="2">
    <source>
        <dbReference type="EMBL" id="MBP1949380.1"/>
    </source>
</evidence>
<proteinExistence type="predicted"/>
<sequence>MEKNKVVEYMKQMGIKNPEKPSEKEIQKLLGMMLKSKDDVEIEFFKSYFTSMSSVGSAVIKGLKGLADAHVSKEYIDSVNKVINQLNKDYENAKSEEEKEKVYYRIIQQLDRIKQESKDHRDFLKQLGLYASGTAVLIAGIAVAVRKPEVGREMVRKGIEVFKG</sequence>
<gene>
    <name evidence="2" type="ORF">J2Z82_002317</name>
</gene>
<feature type="transmembrane region" description="Helical" evidence="1">
    <location>
        <begin position="127"/>
        <end position="145"/>
    </location>
</feature>
<name>A0ABS4HEL9_9BACI</name>
<keyword evidence="1" id="KW-0812">Transmembrane</keyword>
<evidence type="ECO:0008006" key="4">
    <source>
        <dbReference type="Google" id="ProtNLM"/>
    </source>
</evidence>
<accession>A0ABS4HEL9</accession>
<evidence type="ECO:0000313" key="3">
    <source>
        <dbReference type="Proteomes" id="UP001519328"/>
    </source>
</evidence>